<dbReference type="EMBL" id="FQYI01000008">
    <property type="protein sequence ID" value="SHJ06635.1"/>
    <property type="molecule type" value="Genomic_DNA"/>
</dbReference>
<dbReference type="OrthoDB" id="5741553at2"/>
<organism evidence="2 3">
    <name type="scientific">Cruoricaptor ignavus</name>
    <dbReference type="NCBI Taxonomy" id="1118202"/>
    <lineage>
        <taxon>Bacteria</taxon>
        <taxon>Pseudomonadati</taxon>
        <taxon>Bacteroidota</taxon>
        <taxon>Flavobacteriia</taxon>
        <taxon>Flavobacteriales</taxon>
        <taxon>Weeksellaceae</taxon>
        <taxon>Cruoricaptor</taxon>
    </lineage>
</organism>
<dbReference type="RefSeq" id="WP_143154079.1">
    <property type="nucleotide sequence ID" value="NZ_FQYI01000008.1"/>
</dbReference>
<dbReference type="InterPro" id="IPR008713">
    <property type="entry name" value="Phage_lambda_NinG"/>
</dbReference>
<dbReference type="STRING" id="1118202.SAMN05443429_108108"/>
<sequence length="180" mass="21019">MKPKTCKSCKKKFTPTRPLQSVCSPRCAIEYANRREQAKLRKEAAQNRKEIKKQREGLKTHREWLKELQTVFNRFIRERDKDKPCISCGRSIAGRKFDAGHYRSVGSAPHLRFNEDNVWGQCVPCNRNLHGNLIEYRKGLVARIGKEAVERLENDNGSGKLSIPEIRDLIRFYKDKTKYL</sequence>
<feature type="coiled-coil region" evidence="1">
    <location>
        <begin position="28"/>
        <end position="61"/>
    </location>
</feature>
<reference evidence="2 3" key="1">
    <citation type="submission" date="2016-11" db="EMBL/GenBank/DDBJ databases">
        <authorList>
            <person name="Jaros S."/>
            <person name="Januszkiewicz K."/>
            <person name="Wedrychowicz H."/>
        </authorList>
    </citation>
    <scope>NUCLEOTIDE SEQUENCE [LARGE SCALE GENOMIC DNA]</scope>
    <source>
        <strain evidence="2 3">DSM 25479</strain>
    </source>
</reference>
<protein>
    <submittedName>
        <fullName evidence="2">Bacteriophage Lambda NinG protein</fullName>
    </submittedName>
</protein>
<proteinExistence type="predicted"/>
<keyword evidence="3" id="KW-1185">Reference proteome</keyword>
<accession>A0A1M6G9H5</accession>
<gene>
    <name evidence="2" type="ORF">SAMN05443429_108108</name>
</gene>
<evidence type="ECO:0000313" key="2">
    <source>
        <dbReference type="EMBL" id="SHJ06635.1"/>
    </source>
</evidence>
<keyword evidence="1" id="KW-0175">Coiled coil</keyword>
<name>A0A1M6G9H5_9FLAO</name>
<dbReference type="Proteomes" id="UP000184335">
    <property type="component" value="Unassembled WGS sequence"/>
</dbReference>
<evidence type="ECO:0000313" key="3">
    <source>
        <dbReference type="Proteomes" id="UP000184335"/>
    </source>
</evidence>
<dbReference type="AlphaFoldDB" id="A0A1M6G9H5"/>
<evidence type="ECO:0000256" key="1">
    <source>
        <dbReference type="SAM" id="Coils"/>
    </source>
</evidence>
<dbReference type="Pfam" id="PF05766">
    <property type="entry name" value="NinG"/>
    <property type="match status" value="1"/>
</dbReference>